<feature type="compositionally biased region" description="Low complexity" evidence="1">
    <location>
        <begin position="23"/>
        <end position="55"/>
    </location>
</feature>
<dbReference type="AlphaFoldDB" id="A0A6J4RYZ0"/>
<name>A0A6J4RYZ0_9ACTN</name>
<accession>A0A6J4RYZ0</accession>
<gene>
    <name evidence="2" type="ORF">AVDCRST_MAG65-1693</name>
</gene>
<evidence type="ECO:0000256" key="1">
    <source>
        <dbReference type="SAM" id="MobiDB-lite"/>
    </source>
</evidence>
<sequence>WTRRLMARGPRCGCATLDPWPPHTASRPPSAPSPSASCWAARSSPRPTAPSSCTS</sequence>
<reference evidence="2" key="1">
    <citation type="submission" date="2020-02" db="EMBL/GenBank/DDBJ databases">
        <authorList>
            <person name="Meier V. D."/>
        </authorList>
    </citation>
    <scope>NUCLEOTIDE SEQUENCE</scope>
    <source>
        <strain evidence="2">AVDCRST_MAG65</strain>
    </source>
</reference>
<organism evidence="2">
    <name type="scientific">uncultured Solirubrobacteraceae bacterium</name>
    <dbReference type="NCBI Taxonomy" id="1162706"/>
    <lineage>
        <taxon>Bacteria</taxon>
        <taxon>Bacillati</taxon>
        <taxon>Actinomycetota</taxon>
        <taxon>Thermoleophilia</taxon>
        <taxon>Solirubrobacterales</taxon>
        <taxon>Solirubrobacteraceae</taxon>
        <taxon>environmental samples</taxon>
    </lineage>
</organism>
<feature type="non-terminal residue" evidence="2">
    <location>
        <position position="1"/>
    </location>
</feature>
<feature type="region of interest" description="Disordered" evidence="1">
    <location>
        <begin position="16"/>
        <end position="55"/>
    </location>
</feature>
<protein>
    <submittedName>
        <fullName evidence="2">Uncharacterized protein</fullName>
    </submittedName>
</protein>
<feature type="non-terminal residue" evidence="2">
    <location>
        <position position="55"/>
    </location>
</feature>
<proteinExistence type="predicted"/>
<dbReference type="EMBL" id="CADCVL010000293">
    <property type="protein sequence ID" value="CAA9485342.1"/>
    <property type="molecule type" value="Genomic_DNA"/>
</dbReference>
<evidence type="ECO:0000313" key="2">
    <source>
        <dbReference type="EMBL" id="CAA9485342.1"/>
    </source>
</evidence>